<name>A0A094Q1H9_9ZZZZ</name>
<keyword evidence="3 5" id="KW-1133">Transmembrane helix</keyword>
<gene>
    <name evidence="6" type="ORF">GM51_10760</name>
</gene>
<feature type="transmembrane region" description="Helical" evidence="5">
    <location>
        <begin position="36"/>
        <end position="60"/>
    </location>
</feature>
<keyword evidence="4 5" id="KW-0472">Membrane</keyword>
<evidence type="ECO:0000313" key="6">
    <source>
        <dbReference type="EMBL" id="KGA17242.1"/>
    </source>
</evidence>
<evidence type="ECO:0000256" key="3">
    <source>
        <dbReference type="ARBA" id="ARBA00022989"/>
    </source>
</evidence>
<feature type="transmembrane region" description="Helical" evidence="5">
    <location>
        <begin position="106"/>
        <end position="124"/>
    </location>
</feature>
<dbReference type="Pfam" id="PF01040">
    <property type="entry name" value="UbiA"/>
    <property type="match status" value="1"/>
</dbReference>
<dbReference type="GO" id="GO:0016765">
    <property type="term" value="F:transferase activity, transferring alkyl or aryl (other than methyl) groups"/>
    <property type="evidence" value="ECO:0007669"/>
    <property type="project" value="InterPro"/>
</dbReference>
<reference evidence="6" key="1">
    <citation type="submission" date="2014-06" db="EMBL/GenBank/DDBJ databases">
        <title>Key roles for freshwater Actinobacteria revealed by deep metagenomic sequencing.</title>
        <authorList>
            <person name="Ghai R."/>
            <person name="Mizuno C.M."/>
            <person name="Picazo A."/>
            <person name="Camacho A."/>
            <person name="Rodriguez-Valera F."/>
        </authorList>
    </citation>
    <scope>NUCLEOTIDE SEQUENCE</scope>
</reference>
<dbReference type="GO" id="GO:0016020">
    <property type="term" value="C:membrane"/>
    <property type="evidence" value="ECO:0007669"/>
    <property type="project" value="UniProtKB-SubCell"/>
</dbReference>
<evidence type="ECO:0000256" key="4">
    <source>
        <dbReference type="ARBA" id="ARBA00023136"/>
    </source>
</evidence>
<keyword evidence="2 5" id="KW-0812">Transmembrane</keyword>
<feature type="transmembrane region" description="Helical" evidence="5">
    <location>
        <begin position="131"/>
        <end position="149"/>
    </location>
</feature>
<accession>A0A094Q1H9</accession>
<dbReference type="EMBL" id="JNSL01000065">
    <property type="protein sequence ID" value="KGA17242.1"/>
    <property type="molecule type" value="Genomic_DNA"/>
</dbReference>
<dbReference type="InterPro" id="IPR044878">
    <property type="entry name" value="UbiA_sf"/>
</dbReference>
<evidence type="ECO:0008006" key="7">
    <source>
        <dbReference type="Google" id="ProtNLM"/>
    </source>
</evidence>
<protein>
    <recommendedName>
        <fullName evidence="7">UbiA prenyltransferase</fullName>
    </recommendedName>
</protein>
<comment type="subcellular location">
    <subcellularLocation>
        <location evidence="1">Membrane</location>
        <topology evidence="1">Multi-pass membrane protein</topology>
    </subcellularLocation>
</comment>
<sequence>MSKVNGLRLASHFGPTVIVTTISLTLSFFYTSWQNAIMIAFGVALGQLVVGWSNDLYDYADDLKHQRMNKPLVKGTITRELLMRCLIIMVPLSFLANLLGPLGINGGLVYMFGIACGVAYNLYFKFNIFSPLPYALAFAALPSSIVIAQEQTPPVWMWLGGALFGVAAHFVNVLKDIDEDQISGIGGLPQRLGMRNSIISAVVLIGLGVFVLIALL</sequence>
<dbReference type="InterPro" id="IPR000537">
    <property type="entry name" value="UbiA_prenyltransferase"/>
</dbReference>
<comment type="caution">
    <text evidence="6">The sequence shown here is derived from an EMBL/GenBank/DDBJ whole genome shotgun (WGS) entry which is preliminary data.</text>
</comment>
<feature type="transmembrane region" description="Helical" evidence="5">
    <location>
        <begin position="195"/>
        <end position="215"/>
    </location>
</feature>
<organism evidence="6">
    <name type="scientific">freshwater metagenome</name>
    <dbReference type="NCBI Taxonomy" id="449393"/>
    <lineage>
        <taxon>unclassified sequences</taxon>
        <taxon>metagenomes</taxon>
        <taxon>ecological metagenomes</taxon>
    </lineage>
</organism>
<evidence type="ECO:0000256" key="2">
    <source>
        <dbReference type="ARBA" id="ARBA00022692"/>
    </source>
</evidence>
<feature type="transmembrane region" description="Helical" evidence="5">
    <location>
        <begin position="155"/>
        <end position="174"/>
    </location>
</feature>
<feature type="transmembrane region" description="Helical" evidence="5">
    <location>
        <begin position="12"/>
        <end position="30"/>
    </location>
</feature>
<evidence type="ECO:0000256" key="1">
    <source>
        <dbReference type="ARBA" id="ARBA00004141"/>
    </source>
</evidence>
<evidence type="ECO:0000256" key="5">
    <source>
        <dbReference type="SAM" id="Phobius"/>
    </source>
</evidence>
<dbReference type="Gene3D" id="1.10.357.140">
    <property type="entry name" value="UbiA prenyltransferase"/>
    <property type="match status" value="1"/>
</dbReference>
<proteinExistence type="predicted"/>
<dbReference type="AlphaFoldDB" id="A0A094Q1H9"/>
<feature type="transmembrane region" description="Helical" evidence="5">
    <location>
        <begin position="81"/>
        <end position="100"/>
    </location>
</feature>